<name>A0A763YNA5_SALER</name>
<reference evidence="2" key="1">
    <citation type="journal article" date="2018" name="Genome Biol.">
        <title>SKESA: strategic k-mer extension for scrupulous assemblies.</title>
        <authorList>
            <person name="Souvorov A."/>
            <person name="Agarwala R."/>
            <person name="Lipman D.J."/>
        </authorList>
    </citation>
    <scope>NUCLEOTIDE SEQUENCE</scope>
    <source>
        <strain evidence="2">MA.CCC_P6</strain>
    </source>
</reference>
<feature type="transmembrane region" description="Helical" evidence="1">
    <location>
        <begin position="20"/>
        <end position="46"/>
    </location>
</feature>
<proteinExistence type="predicted"/>
<accession>A0A763YNA5</accession>
<feature type="transmembrane region" description="Helical" evidence="1">
    <location>
        <begin position="133"/>
        <end position="153"/>
    </location>
</feature>
<organism evidence="2">
    <name type="scientific">Salmonella enterica</name>
    <name type="common">Salmonella choleraesuis</name>
    <dbReference type="NCBI Taxonomy" id="28901"/>
    <lineage>
        <taxon>Bacteria</taxon>
        <taxon>Pseudomonadati</taxon>
        <taxon>Pseudomonadota</taxon>
        <taxon>Gammaproteobacteria</taxon>
        <taxon>Enterobacterales</taxon>
        <taxon>Enterobacteriaceae</taxon>
        <taxon>Salmonella</taxon>
    </lineage>
</organism>
<dbReference type="EMBL" id="DAAYKR010000012">
    <property type="protein sequence ID" value="HAG4612696.1"/>
    <property type="molecule type" value="Genomic_DNA"/>
</dbReference>
<dbReference type="AlphaFoldDB" id="A0A763YNA5"/>
<feature type="transmembrane region" description="Helical" evidence="1">
    <location>
        <begin position="102"/>
        <end position="127"/>
    </location>
</feature>
<protein>
    <submittedName>
        <fullName evidence="2">Uncharacterized protein</fullName>
    </submittedName>
</protein>
<comment type="caution">
    <text evidence="2">The sequence shown here is derived from an EMBL/GenBank/DDBJ whole genome shotgun (WGS) entry which is preliminary data.</text>
</comment>
<evidence type="ECO:0000313" key="2">
    <source>
        <dbReference type="EMBL" id="HAG4612696.1"/>
    </source>
</evidence>
<keyword evidence="1" id="KW-0472">Membrane</keyword>
<evidence type="ECO:0000256" key="1">
    <source>
        <dbReference type="SAM" id="Phobius"/>
    </source>
</evidence>
<gene>
    <name evidence="2" type="ORF">G8549_004296</name>
</gene>
<reference evidence="2" key="2">
    <citation type="submission" date="2020-02" db="EMBL/GenBank/DDBJ databases">
        <authorList>
            <consortium name="NCBI Pathogen Detection Project"/>
        </authorList>
    </citation>
    <scope>NUCLEOTIDE SEQUENCE</scope>
    <source>
        <strain evidence="2">MA.CCC_P6</strain>
    </source>
</reference>
<keyword evidence="1" id="KW-1133">Transmembrane helix</keyword>
<keyword evidence="1" id="KW-0812">Transmembrane</keyword>
<sequence length="161" mass="17711">MAQDNERDRLKQSARESALLLLKVVAGVVAVSVIVWGGGGTGWLIISGRDLLFRHYQNHAQVMRYGVCALAWLCILVGNFVWLTYRRFEKIQGREPAGKYGYLMLCIMSATFGAELLLIGIIVRMLFYGDGPGGADVSVMSLTVLTLVISVDIKMPDSGRN</sequence>
<feature type="transmembrane region" description="Helical" evidence="1">
    <location>
        <begin position="62"/>
        <end position="82"/>
    </location>
</feature>